<dbReference type="AlphaFoldDB" id="A0AAN8ULG4"/>
<evidence type="ECO:0000313" key="2">
    <source>
        <dbReference type="EMBL" id="KAK6912607.1"/>
    </source>
</evidence>
<dbReference type="EMBL" id="JBAMMX010000027">
    <property type="protein sequence ID" value="KAK6912607.1"/>
    <property type="molecule type" value="Genomic_DNA"/>
</dbReference>
<dbReference type="PROSITE" id="PS50842">
    <property type="entry name" value="EXPANSIN_EG45"/>
    <property type="match status" value="1"/>
</dbReference>
<reference evidence="2 3" key="1">
    <citation type="submission" date="2023-12" db="EMBL/GenBank/DDBJ databases">
        <title>A high-quality genome assembly for Dillenia turbinata (Dilleniales).</title>
        <authorList>
            <person name="Chanderbali A."/>
        </authorList>
    </citation>
    <scope>NUCLEOTIDE SEQUENCE [LARGE SCALE GENOMIC DNA]</scope>
    <source>
        <strain evidence="2">LSX21</strain>
        <tissue evidence="2">Leaf</tissue>
    </source>
</reference>
<dbReference type="Proteomes" id="UP001370490">
    <property type="component" value="Unassembled WGS sequence"/>
</dbReference>
<dbReference type="Gene3D" id="2.40.40.10">
    <property type="entry name" value="RlpA-like domain"/>
    <property type="match status" value="1"/>
</dbReference>
<keyword evidence="3" id="KW-1185">Reference proteome</keyword>
<sequence>MPLKKKQTFKSPAHSLTHLIKMRLFLVYLLMLLYFDVISILGDVGTAASYNPPYLPTKCNGNDPQQFPQGGYFAAASDGIWDNGAACGRKYKMRCISGLKRPCRDGSIIVEVVDFCHTNPLFPTVQASPCCLSSASSSKGSDIAVMVLKYKDVNLSSKNQAQQRSIRWAKNHQHKTSQ</sequence>
<proteinExistence type="predicted"/>
<dbReference type="InterPro" id="IPR036908">
    <property type="entry name" value="RlpA-like_sf"/>
</dbReference>
<dbReference type="PANTHER" id="PTHR47480">
    <property type="entry name" value="EG45-LIKE DOMAIN CONTAINING PROTEIN"/>
    <property type="match status" value="1"/>
</dbReference>
<name>A0AAN8ULG4_9MAGN</name>
<organism evidence="2 3">
    <name type="scientific">Dillenia turbinata</name>
    <dbReference type="NCBI Taxonomy" id="194707"/>
    <lineage>
        <taxon>Eukaryota</taxon>
        <taxon>Viridiplantae</taxon>
        <taxon>Streptophyta</taxon>
        <taxon>Embryophyta</taxon>
        <taxon>Tracheophyta</taxon>
        <taxon>Spermatophyta</taxon>
        <taxon>Magnoliopsida</taxon>
        <taxon>eudicotyledons</taxon>
        <taxon>Gunneridae</taxon>
        <taxon>Pentapetalae</taxon>
        <taxon>Dilleniales</taxon>
        <taxon>Dilleniaceae</taxon>
        <taxon>Dillenia</taxon>
    </lineage>
</organism>
<dbReference type="CDD" id="cd22269">
    <property type="entry name" value="DPBB_EG45-like"/>
    <property type="match status" value="1"/>
</dbReference>
<comment type="caution">
    <text evidence="2">The sequence shown here is derived from an EMBL/GenBank/DDBJ whole genome shotgun (WGS) entry which is preliminary data.</text>
</comment>
<dbReference type="InterPro" id="IPR007112">
    <property type="entry name" value="Expansin/allergen_DPBB_dom"/>
</dbReference>
<dbReference type="PANTHER" id="PTHR47480:SF5">
    <property type="entry name" value="EG45-LIKE DOMAIN CONTAINING PROTEIN"/>
    <property type="match status" value="1"/>
</dbReference>
<accession>A0AAN8ULG4</accession>
<dbReference type="SUPFAM" id="SSF50685">
    <property type="entry name" value="Barwin-like endoglucanases"/>
    <property type="match status" value="1"/>
</dbReference>
<evidence type="ECO:0000259" key="1">
    <source>
        <dbReference type="PROSITE" id="PS50842"/>
    </source>
</evidence>
<gene>
    <name evidence="2" type="ORF">RJ641_022208</name>
</gene>
<evidence type="ECO:0000313" key="3">
    <source>
        <dbReference type="Proteomes" id="UP001370490"/>
    </source>
</evidence>
<protein>
    <recommendedName>
        <fullName evidence="1">Expansin-like EG45 domain-containing protein</fullName>
    </recommendedName>
</protein>
<feature type="domain" description="Expansin-like EG45" evidence="1">
    <location>
        <begin position="45"/>
        <end position="130"/>
    </location>
</feature>